<dbReference type="SUPFAM" id="SSF46785">
    <property type="entry name" value="Winged helix' DNA-binding domain"/>
    <property type="match status" value="1"/>
</dbReference>
<dbReference type="OrthoDB" id="1713558at2759"/>
<dbReference type="GeneID" id="80902692"/>
<dbReference type="GO" id="GO:0008541">
    <property type="term" value="C:proteasome regulatory particle, lid subcomplex"/>
    <property type="evidence" value="ECO:0007669"/>
    <property type="project" value="TreeGrafter"/>
</dbReference>
<reference evidence="5 6" key="1">
    <citation type="submission" date="2017-10" db="EMBL/GenBank/DDBJ databases">
        <title>A novel species of cold-tolerant Malassezia isolated from bats.</title>
        <authorList>
            <person name="Lorch J.M."/>
            <person name="Palmer J.M."/>
            <person name="Vanderwolf K.J."/>
            <person name="Schmidt K.Z."/>
            <person name="Verant M.L."/>
            <person name="Weller T.J."/>
            <person name="Blehert D.S."/>
        </authorList>
    </citation>
    <scope>NUCLEOTIDE SEQUENCE [LARGE SCALE GENOMIC DNA]</scope>
    <source>
        <strain evidence="5 6">NWHC:44797-103</strain>
    </source>
</reference>
<evidence type="ECO:0000256" key="2">
    <source>
        <dbReference type="ARBA" id="ARBA00022942"/>
    </source>
</evidence>
<dbReference type="InterPro" id="IPR050756">
    <property type="entry name" value="CSN3"/>
</dbReference>
<dbReference type="InterPro" id="IPR036390">
    <property type="entry name" value="WH_DNA-bd_sf"/>
</dbReference>
<organism evidence="5 6">
    <name type="scientific">Malassezia vespertilionis</name>
    <dbReference type="NCBI Taxonomy" id="2020962"/>
    <lineage>
        <taxon>Eukaryota</taxon>
        <taxon>Fungi</taxon>
        <taxon>Dikarya</taxon>
        <taxon>Basidiomycota</taxon>
        <taxon>Ustilaginomycotina</taxon>
        <taxon>Malasseziomycetes</taxon>
        <taxon>Malasseziales</taxon>
        <taxon>Malasseziaceae</taxon>
        <taxon>Malassezia</taxon>
    </lineage>
</organism>
<keyword evidence="6" id="KW-1185">Reference proteome</keyword>
<dbReference type="GO" id="GO:0030234">
    <property type="term" value="F:enzyme regulator activity"/>
    <property type="evidence" value="ECO:0007669"/>
    <property type="project" value="InterPro"/>
</dbReference>
<comment type="similarity">
    <text evidence="1">Belongs to the proteasome subunit S3 family.</text>
</comment>
<dbReference type="AlphaFoldDB" id="A0A2N1J8W5"/>
<gene>
    <name evidence="5" type="primary">RPN3</name>
    <name evidence="5" type="ORF">MVES_003024</name>
</gene>
<dbReference type="RefSeq" id="XP_056063975.1">
    <property type="nucleotide sequence ID" value="XM_056208000.1"/>
</dbReference>
<dbReference type="Proteomes" id="UP000232875">
    <property type="component" value="Unassembled WGS sequence"/>
</dbReference>
<proteinExistence type="inferred from homology"/>
<dbReference type="PANTHER" id="PTHR10758">
    <property type="entry name" value="26S PROTEASOME NON-ATPASE REGULATORY SUBUNIT 3/COP9 SIGNALOSOME COMPLEX SUBUNIT 3"/>
    <property type="match status" value="1"/>
</dbReference>
<dbReference type="InterPro" id="IPR000717">
    <property type="entry name" value="PCI_dom"/>
</dbReference>
<dbReference type="Pfam" id="PF25573">
    <property type="entry name" value="TPR_PSMD3_N"/>
    <property type="match status" value="1"/>
</dbReference>
<dbReference type="STRING" id="2020962.A0A2N1J8W5"/>
<dbReference type="InterPro" id="IPR013586">
    <property type="entry name" value="PSMD3_C"/>
</dbReference>
<evidence type="ECO:0000313" key="6">
    <source>
        <dbReference type="Proteomes" id="UP000232875"/>
    </source>
</evidence>
<dbReference type="GO" id="GO:0042176">
    <property type="term" value="P:regulation of protein catabolic process"/>
    <property type="evidence" value="ECO:0007669"/>
    <property type="project" value="InterPro"/>
</dbReference>
<keyword evidence="2" id="KW-0647">Proteasome</keyword>
<evidence type="ECO:0000256" key="3">
    <source>
        <dbReference type="SAM" id="MobiDB-lite"/>
    </source>
</evidence>
<dbReference type="Pfam" id="PF01399">
    <property type="entry name" value="PCI"/>
    <property type="match status" value="1"/>
</dbReference>
<dbReference type="Pfam" id="PF08375">
    <property type="entry name" value="Rpn3_C"/>
    <property type="match status" value="1"/>
</dbReference>
<feature type="region of interest" description="Disordered" evidence="3">
    <location>
        <begin position="1"/>
        <end position="22"/>
    </location>
</feature>
<evidence type="ECO:0000259" key="4">
    <source>
        <dbReference type="PROSITE" id="PS50250"/>
    </source>
</evidence>
<accession>A0A2N1J8W5</accession>
<dbReference type="Gene3D" id="1.25.40.570">
    <property type="match status" value="1"/>
</dbReference>
<dbReference type="SMART" id="SM00088">
    <property type="entry name" value="PINT"/>
    <property type="match status" value="1"/>
</dbReference>
<feature type="domain" description="PCI" evidence="4">
    <location>
        <begin position="267"/>
        <end position="462"/>
    </location>
</feature>
<dbReference type="InterPro" id="IPR057985">
    <property type="entry name" value="TPR_PSMD3_N"/>
</dbReference>
<dbReference type="EMBL" id="KZ454992">
    <property type="protein sequence ID" value="PKI82995.1"/>
    <property type="molecule type" value="Genomic_DNA"/>
</dbReference>
<dbReference type="SMART" id="SM00753">
    <property type="entry name" value="PAM"/>
    <property type="match status" value="1"/>
</dbReference>
<sequence>MPTSTGAMRGEKQAAPVPEQAAEHAQTQLLALLRHNLAMIRRSVAHVEQRYTARVLRSLPYVRRELKVYGDVLALVVSETLPDQGAHTALLNLMPPPYLPKTEAAVMDEDMPQEPAKTEDVPRRAEATQVMQALPETMPEITAYLSLLVTVYLLDQGSAEKAKALCEQAMDNAVRANRRSLDLLVAKLAFFLGRCYEVCQGGLVPLRDSLLALLRTASLRHDSETNATVQNLLLRFYIVESNLYDQAEKFVSRAPFPRAKASNAQVARYDYYVGRIRALQLNYSDARAHFQQAIRRAPQQGLLADALAAKEPNTNPLAAGFLQTAYKFLIIVELLMGDLPERSVFRIPLLRRALAVYLPIVQAVRAGNLALFQETLQKHQELFQRDKTYSLILRLRHNVIKTGIRRISLAYSRISLADITRKLRLESEEDAEYVIAKAIRDGVIDAMVEHDSAIMVSNEAADVYATNEPQAQLQQRINFCMQLHNDSVKAMRYSLESHRAELASATAALERERELANEIVDGDMDESDEEWP</sequence>
<evidence type="ECO:0000256" key="1">
    <source>
        <dbReference type="ARBA" id="ARBA00007912"/>
    </source>
</evidence>
<dbReference type="GO" id="GO:0006511">
    <property type="term" value="P:ubiquitin-dependent protein catabolic process"/>
    <property type="evidence" value="ECO:0007669"/>
    <property type="project" value="TreeGrafter"/>
</dbReference>
<dbReference type="PANTHER" id="PTHR10758:SF2">
    <property type="entry name" value="26S PROTEASOME NON-ATPASE REGULATORY SUBUNIT 3"/>
    <property type="match status" value="1"/>
</dbReference>
<dbReference type="PROSITE" id="PS50250">
    <property type="entry name" value="PCI"/>
    <property type="match status" value="1"/>
</dbReference>
<name>A0A2N1J8W5_9BASI</name>
<evidence type="ECO:0000313" key="5">
    <source>
        <dbReference type="EMBL" id="PKI82995.1"/>
    </source>
</evidence>
<protein>
    <submittedName>
        <fullName evidence="5">Rpn3p</fullName>
    </submittedName>
</protein>